<reference evidence="1" key="1">
    <citation type="submission" date="2020-06" db="EMBL/GenBank/DDBJ databases">
        <authorList>
            <person name="Dong N."/>
        </authorList>
    </citation>
    <scope>NUCLEOTIDE SEQUENCE</scope>
    <source>
        <strain evidence="1">R655-4</strain>
    </source>
</reference>
<protein>
    <submittedName>
        <fullName evidence="1">Bifunctional adenosylcobinamide kinase/adenosylcobinamide-phosphate guanylyltransferase</fullName>
    </submittedName>
</protein>
<keyword evidence="1" id="KW-0418">Kinase</keyword>
<dbReference type="Gene3D" id="3.40.50.300">
    <property type="entry name" value="P-loop containing nucleotide triphosphate hydrolases"/>
    <property type="match status" value="1"/>
</dbReference>
<keyword evidence="1" id="KW-0548">Nucleotidyltransferase</keyword>
<gene>
    <name evidence="1" type="ORF">HX001_04020</name>
</gene>
<dbReference type="SUPFAM" id="SSF52540">
    <property type="entry name" value="P-loop containing nucleoside triphosphate hydrolases"/>
    <property type="match status" value="1"/>
</dbReference>
<dbReference type="RefSeq" id="WP_286491977.1">
    <property type="nucleotide sequence ID" value="NZ_JACAGJ010000002.1"/>
</dbReference>
<dbReference type="EMBL" id="JACAGJ010000002">
    <property type="protein sequence ID" value="MDM1071658.1"/>
    <property type="molecule type" value="Genomic_DNA"/>
</dbReference>
<dbReference type="AlphaFoldDB" id="A0AAJ1QCQ8"/>
<dbReference type="Proteomes" id="UP001170959">
    <property type="component" value="Unassembled WGS sequence"/>
</dbReference>
<name>A0AAJ1QCQ8_9FLAO</name>
<proteinExistence type="predicted"/>
<evidence type="ECO:0000313" key="2">
    <source>
        <dbReference type="Proteomes" id="UP001170959"/>
    </source>
</evidence>
<dbReference type="GO" id="GO:0016779">
    <property type="term" value="F:nucleotidyltransferase activity"/>
    <property type="evidence" value="ECO:0007669"/>
    <property type="project" value="UniProtKB-KW"/>
</dbReference>
<dbReference type="GO" id="GO:0016301">
    <property type="term" value="F:kinase activity"/>
    <property type="evidence" value="ECO:0007669"/>
    <property type="project" value="UniProtKB-KW"/>
</dbReference>
<sequence>MARGLSPKQLYEKKFKTFEFDGIWADILGEPERGGYWLIYGLDKNGKSTCALSLAKYMSTKEKVAYISAEEGTDKSFQQRCKRIGIRKDHKFMSYPYDLFEEYLEQFKGRQFPKVVFIDNLTAYDGEVDKKMILQLTRDYPKITFIILAHEERKEPVGAVGRLVKKLAKRIFHVVGLKAIVTNRDGLGGEYLIDDKKGLLYHGTNN</sequence>
<comment type="caution">
    <text evidence="1">The sequence shown here is derived from an EMBL/GenBank/DDBJ whole genome shotgun (WGS) entry which is preliminary data.</text>
</comment>
<evidence type="ECO:0000313" key="1">
    <source>
        <dbReference type="EMBL" id="MDM1071658.1"/>
    </source>
</evidence>
<dbReference type="InterPro" id="IPR027417">
    <property type="entry name" value="P-loop_NTPase"/>
</dbReference>
<organism evidence="1 2">
    <name type="scientific">Empedobacter brevis</name>
    <dbReference type="NCBI Taxonomy" id="247"/>
    <lineage>
        <taxon>Bacteria</taxon>
        <taxon>Pseudomonadati</taxon>
        <taxon>Bacteroidota</taxon>
        <taxon>Flavobacteriia</taxon>
        <taxon>Flavobacteriales</taxon>
        <taxon>Weeksellaceae</taxon>
        <taxon>Empedobacter</taxon>
    </lineage>
</organism>
<reference evidence="1" key="2">
    <citation type="journal article" date="2022" name="Sci. Total Environ.">
        <title>Prevalence, transmission, and molecular epidemiology of tet(X)-positive bacteria among humans, animals, and environmental niches in China: An epidemiological, and genomic-based study.</title>
        <authorList>
            <person name="Dong N."/>
            <person name="Zeng Y."/>
            <person name="Cai C."/>
            <person name="Sun C."/>
            <person name="Lu J."/>
            <person name="Liu C."/>
            <person name="Zhou H."/>
            <person name="Sun Q."/>
            <person name="Shu L."/>
            <person name="Wang H."/>
            <person name="Wang Y."/>
            <person name="Wang S."/>
            <person name="Wu C."/>
            <person name="Chan E.W."/>
            <person name="Chen G."/>
            <person name="Shen Z."/>
            <person name="Chen S."/>
            <person name="Zhang R."/>
        </authorList>
    </citation>
    <scope>NUCLEOTIDE SEQUENCE</scope>
    <source>
        <strain evidence="1">R655-4</strain>
    </source>
</reference>
<keyword evidence="1" id="KW-0808">Transferase</keyword>
<accession>A0AAJ1QCQ8</accession>